<proteinExistence type="predicted"/>
<feature type="signal peptide" evidence="1">
    <location>
        <begin position="1"/>
        <end position="20"/>
    </location>
</feature>
<reference evidence="2" key="1">
    <citation type="submission" date="2021-01" db="EMBL/GenBank/DDBJ databases">
        <authorList>
            <person name="Corre E."/>
            <person name="Pelletier E."/>
            <person name="Niang G."/>
            <person name="Scheremetjew M."/>
            <person name="Finn R."/>
            <person name="Kale V."/>
            <person name="Holt S."/>
            <person name="Cochrane G."/>
            <person name="Meng A."/>
            <person name="Brown T."/>
            <person name="Cohen L."/>
        </authorList>
    </citation>
    <scope>NUCLEOTIDE SEQUENCE</scope>
    <source>
        <strain evidence="2">Grunow 1884</strain>
    </source>
</reference>
<dbReference type="EMBL" id="HBGO01034584">
    <property type="protein sequence ID" value="CAD9359595.1"/>
    <property type="molecule type" value="Transcribed_RNA"/>
</dbReference>
<gene>
    <name evidence="2" type="ORF">OSIN01602_LOCUS19985</name>
</gene>
<keyword evidence="1" id="KW-0732">Signal</keyword>
<dbReference type="AlphaFoldDB" id="A0A7S2EWQ8"/>
<feature type="chain" id="PRO_5031024251" evidence="1">
    <location>
        <begin position="21"/>
        <end position="163"/>
    </location>
</feature>
<name>A0A7S2EWQ8_TRICV</name>
<organism evidence="2">
    <name type="scientific">Trieres chinensis</name>
    <name type="common">Marine centric diatom</name>
    <name type="synonym">Odontella sinensis</name>
    <dbReference type="NCBI Taxonomy" id="1514140"/>
    <lineage>
        <taxon>Eukaryota</taxon>
        <taxon>Sar</taxon>
        <taxon>Stramenopiles</taxon>
        <taxon>Ochrophyta</taxon>
        <taxon>Bacillariophyta</taxon>
        <taxon>Mediophyceae</taxon>
        <taxon>Biddulphiophycidae</taxon>
        <taxon>Eupodiscales</taxon>
        <taxon>Parodontellaceae</taxon>
        <taxon>Trieres</taxon>
    </lineage>
</organism>
<sequence>MARFTALYLALFLSFSAATAHPSAHDSVKDALTDNVKRSLMSEEKGIDIAKCASHEKYKTFTSIEDLKNFQEALLLMAEDLNNLSGDVRHQVLLQSEEMAIGLSDVEAIDKGEVDPEEPTIKEEMDKLEEEYKGQGKRVIDEVKTILDLSRCIQNSMVAMIDR</sequence>
<evidence type="ECO:0000313" key="2">
    <source>
        <dbReference type="EMBL" id="CAD9359595.1"/>
    </source>
</evidence>
<accession>A0A7S2EWQ8</accession>
<protein>
    <submittedName>
        <fullName evidence="2">Uncharacterized protein</fullName>
    </submittedName>
</protein>
<evidence type="ECO:0000256" key="1">
    <source>
        <dbReference type="SAM" id="SignalP"/>
    </source>
</evidence>